<gene>
    <name evidence="3" type="primary">dhaQ</name>
    <name evidence="3" type="ORF">HF992_05205</name>
</gene>
<dbReference type="EMBL" id="JAAXPR010000007">
    <property type="protein sequence ID" value="NKZ20242.1"/>
    <property type="molecule type" value="Genomic_DNA"/>
</dbReference>
<dbReference type="PANTHER" id="PTHR28629:SF4">
    <property type="entry name" value="TRIOKINASE_FMN CYCLASE"/>
    <property type="match status" value="1"/>
</dbReference>
<dbReference type="InterPro" id="IPR012735">
    <property type="entry name" value="DhaK_1b"/>
</dbReference>
<comment type="caution">
    <text evidence="3">The sequence shown here is derived from an EMBL/GenBank/DDBJ whole genome shotgun (WGS) entry which is preliminary data.</text>
</comment>
<name>A0A7X6N117_9STRE</name>
<evidence type="ECO:0000313" key="3">
    <source>
        <dbReference type="EMBL" id="NKZ20242.1"/>
    </source>
</evidence>
<dbReference type="GO" id="GO:0019563">
    <property type="term" value="P:glycerol catabolic process"/>
    <property type="evidence" value="ECO:0007669"/>
    <property type="project" value="TreeGrafter"/>
</dbReference>
<dbReference type="Gene3D" id="3.30.1180.20">
    <property type="entry name" value="Dihydroxyacetone kinase, domain 2"/>
    <property type="match status" value="1"/>
</dbReference>
<dbReference type="Gene3D" id="3.40.50.10440">
    <property type="entry name" value="Dihydroxyacetone kinase, domain 1"/>
    <property type="match status" value="1"/>
</dbReference>
<protein>
    <recommendedName>
        <fullName evidence="1">DhaKLM operon coactivator DhaQ</fullName>
    </recommendedName>
</protein>
<evidence type="ECO:0000259" key="2">
    <source>
        <dbReference type="PROSITE" id="PS51481"/>
    </source>
</evidence>
<dbReference type="RefSeq" id="WP_168549001.1">
    <property type="nucleotide sequence ID" value="NZ_JAAXPR010000007.1"/>
</dbReference>
<evidence type="ECO:0000256" key="1">
    <source>
        <dbReference type="NCBIfam" id="TIGR02362"/>
    </source>
</evidence>
<dbReference type="PROSITE" id="PS51481">
    <property type="entry name" value="DHAK"/>
    <property type="match status" value="1"/>
</dbReference>
<dbReference type="PANTHER" id="PTHR28629">
    <property type="entry name" value="TRIOKINASE/FMN CYCLASE"/>
    <property type="match status" value="1"/>
</dbReference>
<accession>A0A7X6N117</accession>
<dbReference type="InterPro" id="IPR004006">
    <property type="entry name" value="DhaK_dom"/>
</dbReference>
<feature type="domain" description="DhaK" evidence="2">
    <location>
        <begin position="3"/>
        <end position="323"/>
    </location>
</feature>
<sequence>MDKHKHYIEEHIQRFLKDSPHIKRFGQSRFLYNAKRDEKCIPLLAGGGSGHEPAHFGYIGQGMLAGAIAGDLFIPPTPQEIIAAIRFLDKGQGVFVIIKNFLADIKVFQKAIEVCRQEGRDIRYIISHDDISVEERFSIRHRGVAGTLFLHKILGQAAQEGASLEHLEQLALKLAPSIATLGVATRAPHCLLSQKPLFHLQEGFISYGVGIHGEAGYRTVPFISSEKLAIELINKLRLFFRWKEGQGFALLINNLGQTPPDVIQQFQEQVLDLLDIEGLKIEFVHSGRFMTNLDMEGISLSLCDIRDHRWIEWLSAETTAPAWQ</sequence>
<proteinExistence type="predicted"/>
<organism evidence="3 4">
    <name type="scientific">Streptococcus ovuberis</name>
    <dbReference type="NCBI Taxonomy" id="1936207"/>
    <lineage>
        <taxon>Bacteria</taxon>
        <taxon>Bacillati</taxon>
        <taxon>Bacillota</taxon>
        <taxon>Bacilli</taxon>
        <taxon>Lactobacillales</taxon>
        <taxon>Streptococcaceae</taxon>
        <taxon>Streptococcus</taxon>
    </lineage>
</organism>
<dbReference type="GO" id="GO:0004371">
    <property type="term" value="F:glycerone kinase activity"/>
    <property type="evidence" value="ECO:0007669"/>
    <property type="project" value="UniProtKB-UniRule"/>
</dbReference>
<dbReference type="AlphaFoldDB" id="A0A7X6N117"/>
<dbReference type="SUPFAM" id="SSF82549">
    <property type="entry name" value="DAK1/DegV-like"/>
    <property type="match status" value="1"/>
</dbReference>
<dbReference type="Proteomes" id="UP000522720">
    <property type="component" value="Unassembled WGS sequence"/>
</dbReference>
<dbReference type="FunFam" id="3.40.50.10440:FF:000001">
    <property type="entry name" value="Dihydroxyacetone kinase, DhaK subunit"/>
    <property type="match status" value="1"/>
</dbReference>
<dbReference type="Pfam" id="PF02733">
    <property type="entry name" value="Dak1"/>
    <property type="match status" value="1"/>
</dbReference>
<evidence type="ECO:0000313" key="4">
    <source>
        <dbReference type="Proteomes" id="UP000522720"/>
    </source>
</evidence>
<dbReference type="NCBIfam" id="TIGR02362">
    <property type="entry name" value="dhaK1b"/>
    <property type="match status" value="1"/>
</dbReference>
<reference evidence="3 4" key="1">
    <citation type="submission" date="2020-04" db="EMBL/GenBank/DDBJ databases">
        <title>MicrobeNet Type strains.</title>
        <authorList>
            <person name="Nicholson A.C."/>
        </authorList>
    </citation>
    <scope>NUCLEOTIDE SEQUENCE [LARGE SCALE GENOMIC DNA]</scope>
    <source>
        <strain evidence="3 4">CCUG 69612</strain>
    </source>
</reference>
<keyword evidence="4" id="KW-1185">Reference proteome</keyword>
<dbReference type="GO" id="GO:0005829">
    <property type="term" value="C:cytosol"/>
    <property type="evidence" value="ECO:0007669"/>
    <property type="project" value="TreeGrafter"/>
</dbReference>
<dbReference type="InterPro" id="IPR050861">
    <property type="entry name" value="Dihydroxyacetone_Kinase"/>
</dbReference>